<feature type="domain" description="Histidine kinase/HSP90-like ATPase" evidence="6">
    <location>
        <begin position="258"/>
        <end position="358"/>
    </location>
</feature>
<dbReference type="GO" id="GO:0006352">
    <property type="term" value="P:DNA-templated transcription initiation"/>
    <property type="evidence" value="ECO:0007669"/>
    <property type="project" value="InterPro"/>
</dbReference>
<evidence type="ECO:0000259" key="6">
    <source>
        <dbReference type="SMART" id="SM00387"/>
    </source>
</evidence>
<evidence type="ECO:0000256" key="2">
    <source>
        <dbReference type="ARBA" id="ARBA00023015"/>
    </source>
</evidence>
<dbReference type="Gene3D" id="1.10.1740.10">
    <property type="match status" value="1"/>
</dbReference>
<keyword evidence="2" id="KW-0805">Transcription regulation</keyword>
<dbReference type="GO" id="GO:0016987">
    <property type="term" value="F:sigma factor activity"/>
    <property type="evidence" value="ECO:0007669"/>
    <property type="project" value="UniProtKB-KW"/>
</dbReference>
<dbReference type="SUPFAM" id="SSF88659">
    <property type="entry name" value="Sigma3 and sigma4 domains of RNA polymerase sigma factors"/>
    <property type="match status" value="1"/>
</dbReference>
<sequence>MSAARPVAPPAGAPAPAELLEIRTIVRRVIASRVRDSHMVDDLVQETLAKVLTAWGRIDPDTAIPYAIATARNVVASTWRHLDTTERNLHRVVDLLPADRPEDAVLDREEGDAVATALTHLPDRDRALLVAHDVEGRELAELARESSTSPGALAAQLKRTRARLRVEYLLAMDHREPPTPQCRPVLLALSGGDRRRQRELDVSGHLLACPYCADLGRPLSQRASDGTSTRIAVGADADVVLARQTGRDVAISLGFSATDGTVIATAISEVTRNIVKFAGTGEVRIGRLQEPARCGLLVVARDAGPGISDVDLALRDGHSTYGGLGLGLPGCRRLMDEFVVESESGRGTTVTMRKWRSTGGPGGR</sequence>
<dbReference type="InterPro" id="IPR003594">
    <property type="entry name" value="HATPase_dom"/>
</dbReference>
<dbReference type="Pfam" id="PF04542">
    <property type="entry name" value="Sigma70_r2"/>
    <property type="match status" value="1"/>
</dbReference>
<organism evidence="7">
    <name type="scientific">uncultured Frankineae bacterium</name>
    <dbReference type="NCBI Taxonomy" id="437475"/>
    <lineage>
        <taxon>Bacteria</taxon>
        <taxon>Bacillati</taxon>
        <taxon>Actinomycetota</taxon>
        <taxon>Actinomycetes</taxon>
        <taxon>Frankiales</taxon>
        <taxon>environmental samples</taxon>
    </lineage>
</organism>
<dbReference type="InterPro" id="IPR007627">
    <property type="entry name" value="RNA_pol_sigma70_r2"/>
</dbReference>
<keyword evidence="4" id="KW-0238">DNA-binding</keyword>
<dbReference type="InterPro" id="IPR013324">
    <property type="entry name" value="RNA_pol_sigma_r3/r4-like"/>
</dbReference>
<dbReference type="InterPro" id="IPR013325">
    <property type="entry name" value="RNA_pol_sigma_r2"/>
</dbReference>
<evidence type="ECO:0000256" key="1">
    <source>
        <dbReference type="ARBA" id="ARBA00010641"/>
    </source>
</evidence>
<comment type="similarity">
    <text evidence="1">Belongs to the sigma-70 factor family. ECF subfamily.</text>
</comment>
<dbReference type="Gene3D" id="3.30.565.10">
    <property type="entry name" value="Histidine kinase-like ATPase, C-terminal domain"/>
    <property type="match status" value="1"/>
</dbReference>
<dbReference type="SMART" id="SM00387">
    <property type="entry name" value="HATPase_c"/>
    <property type="match status" value="1"/>
</dbReference>
<dbReference type="SUPFAM" id="SSF88946">
    <property type="entry name" value="Sigma2 domain of RNA polymerase sigma factors"/>
    <property type="match status" value="1"/>
</dbReference>
<gene>
    <name evidence="7" type="ORF">AVDCRST_MAG07-3079</name>
</gene>
<dbReference type="InterPro" id="IPR036890">
    <property type="entry name" value="HATPase_C_sf"/>
</dbReference>
<dbReference type="NCBIfam" id="TIGR02937">
    <property type="entry name" value="sigma70-ECF"/>
    <property type="match status" value="1"/>
</dbReference>
<dbReference type="Gene3D" id="1.10.10.10">
    <property type="entry name" value="Winged helix-like DNA-binding domain superfamily/Winged helix DNA-binding domain"/>
    <property type="match status" value="1"/>
</dbReference>
<evidence type="ECO:0000256" key="5">
    <source>
        <dbReference type="ARBA" id="ARBA00023163"/>
    </source>
</evidence>
<proteinExistence type="inferred from homology"/>
<dbReference type="AlphaFoldDB" id="A0A6J4M9E7"/>
<evidence type="ECO:0000256" key="4">
    <source>
        <dbReference type="ARBA" id="ARBA00023125"/>
    </source>
</evidence>
<dbReference type="GO" id="GO:0003677">
    <property type="term" value="F:DNA binding"/>
    <property type="evidence" value="ECO:0007669"/>
    <property type="project" value="UniProtKB-KW"/>
</dbReference>
<dbReference type="InterPro" id="IPR013249">
    <property type="entry name" value="RNA_pol_sigma70_r4_t2"/>
</dbReference>
<reference evidence="7" key="1">
    <citation type="submission" date="2020-02" db="EMBL/GenBank/DDBJ databases">
        <authorList>
            <person name="Meier V. D."/>
        </authorList>
    </citation>
    <scope>NUCLEOTIDE SEQUENCE</scope>
    <source>
        <strain evidence="7">AVDCRST_MAG07</strain>
    </source>
</reference>
<name>A0A6J4M9E7_9ACTN</name>
<accession>A0A6J4M9E7</accession>
<dbReference type="PANTHER" id="PTHR43133:SF8">
    <property type="entry name" value="RNA POLYMERASE SIGMA FACTOR HI_1459-RELATED"/>
    <property type="match status" value="1"/>
</dbReference>
<dbReference type="SUPFAM" id="SSF55874">
    <property type="entry name" value="ATPase domain of HSP90 chaperone/DNA topoisomerase II/histidine kinase"/>
    <property type="match status" value="1"/>
</dbReference>
<dbReference type="InterPro" id="IPR014284">
    <property type="entry name" value="RNA_pol_sigma-70_dom"/>
</dbReference>
<keyword evidence="3" id="KW-0731">Sigma factor</keyword>
<dbReference type="Pfam" id="PF02518">
    <property type="entry name" value="HATPase_c"/>
    <property type="match status" value="1"/>
</dbReference>
<protein>
    <submittedName>
        <fullName evidence="7">Anti-sigma B factor RsbT</fullName>
    </submittedName>
</protein>
<keyword evidence="5" id="KW-0804">Transcription</keyword>
<evidence type="ECO:0000256" key="3">
    <source>
        <dbReference type="ARBA" id="ARBA00023082"/>
    </source>
</evidence>
<dbReference type="InterPro" id="IPR036388">
    <property type="entry name" value="WH-like_DNA-bd_sf"/>
</dbReference>
<dbReference type="EMBL" id="CADCUB010000145">
    <property type="protein sequence ID" value="CAA9351956.1"/>
    <property type="molecule type" value="Genomic_DNA"/>
</dbReference>
<dbReference type="PANTHER" id="PTHR43133">
    <property type="entry name" value="RNA POLYMERASE ECF-TYPE SIGMA FACTO"/>
    <property type="match status" value="1"/>
</dbReference>
<dbReference type="Pfam" id="PF08281">
    <property type="entry name" value="Sigma70_r4_2"/>
    <property type="match status" value="1"/>
</dbReference>
<dbReference type="InterPro" id="IPR039425">
    <property type="entry name" value="RNA_pol_sigma-70-like"/>
</dbReference>
<evidence type="ECO:0000313" key="7">
    <source>
        <dbReference type="EMBL" id="CAA9351956.1"/>
    </source>
</evidence>